<gene>
    <name evidence="1" type="ORF">S01H4_27951</name>
</gene>
<dbReference type="Gene3D" id="1.10.287.1080">
    <property type="entry name" value="MazG-like"/>
    <property type="match status" value="1"/>
</dbReference>
<protein>
    <submittedName>
        <fullName evidence="1">Uncharacterized protein</fullName>
    </submittedName>
</protein>
<organism evidence="1">
    <name type="scientific">marine sediment metagenome</name>
    <dbReference type="NCBI Taxonomy" id="412755"/>
    <lineage>
        <taxon>unclassified sequences</taxon>
        <taxon>metagenomes</taxon>
        <taxon>ecological metagenomes</taxon>
    </lineage>
</organism>
<reference evidence="1" key="1">
    <citation type="journal article" date="2014" name="Front. Microbiol.">
        <title>High frequency of phylogenetically diverse reductive dehalogenase-homologous genes in deep subseafloor sedimentary metagenomes.</title>
        <authorList>
            <person name="Kawai M."/>
            <person name="Futagami T."/>
            <person name="Toyoda A."/>
            <person name="Takaki Y."/>
            <person name="Nishi S."/>
            <person name="Hori S."/>
            <person name="Arai W."/>
            <person name="Tsubouchi T."/>
            <person name="Morono Y."/>
            <person name="Uchiyama I."/>
            <person name="Ito T."/>
            <person name="Fujiyama A."/>
            <person name="Inagaki F."/>
            <person name="Takami H."/>
        </authorList>
    </citation>
    <scope>NUCLEOTIDE SEQUENCE</scope>
    <source>
        <strain evidence="1">Expedition CK06-06</strain>
    </source>
</reference>
<proteinExistence type="predicted"/>
<comment type="caution">
    <text evidence="1">The sequence shown here is derived from an EMBL/GenBank/DDBJ whole genome shotgun (WGS) entry which is preliminary data.</text>
</comment>
<dbReference type="AlphaFoldDB" id="X1BII6"/>
<sequence length="140" mass="16442">MYNFNYPTEVVRLFISELMVRMCSECWLIYELPQAVPNVKIFYSQGLLLTGDLIYRANKAAIYKKGFKMEIKQWQKEIYELAVEKGWWDRERPIPELLCLIHSEVSEALEAYRDGYQEDMAGELADVAIRLFEMAFKAAP</sequence>
<evidence type="ECO:0000313" key="1">
    <source>
        <dbReference type="EMBL" id="GAG80992.1"/>
    </source>
</evidence>
<accession>X1BII6</accession>
<name>X1BII6_9ZZZZ</name>
<dbReference type="EMBL" id="BART01013777">
    <property type="protein sequence ID" value="GAG80992.1"/>
    <property type="molecule type" value="Genomic_DNA"/>
</dbReference>
<dbReference type="SUPFAM" id="SSF101386">
    <property type="entry name" value="all-alpha NTP pyrophosphatases"/>
    <property type="match status" value="1"/>
</dbReference>